<evidence type="ECO:0000256" key="7">
    <source>
        <dbReference type="RuleBase" id="RU363032"/>
    </source>
</evidence>
<reference evidence="9 10" key="1">
    <citation type="submission" date="2013-08" db="EMBL/GenBank/DDBJ databases">
        <authorList>
            <person name="Durkin A.S."/>
            <person name="Haft D.R."/>
            <person name="McCorrison J."/>
            <person name="Torralba M."/>
            <person name="Gillis M."/>
            <person name="Haft D.H."/>
            <person name="Methe B."/>
            <person name="Sutton G."/>
            <person name="Nelson K.E."/>
        </authorList>
    </citation>
    <scope>NUCLEOTIDE SEQUENCE [LARGE SCALE GENOMIC DNA]</scope>
    <source>
        <strain evidence="9 10">F0195</strain>
    </source>
</reference>
<evidence type="ECO:0000256" key="3">
    <source>
        <dbReference type="ARBA" id="ARBA00022692"/>
    </source>
</evidence>
<sequence length="405" mass="44235">MQDSNSAAKGRLARVRAFLLEEHRYVFLGTSILALCGLWLANQAHSPLSLLNHARGLETALYYVLVAWLAVSALALVSKLTHWKGDAYVRTSPFARPTARRAERYLSYVIWAVTLAFIVDRVVLGCVYTVQWGRAQATNPSDFLGSTVYMLHHMGSTFVQGIINTVIIALVGTIVAFFLALALVFLRLQEPDRSDNDCVRLLKVVGSGFARVYSQVVRGTPMMIQGLIIYYAGTGILTGQGMTPTQVLNVWSPFNAALVTVSLNSTAYMMEVLRSGIGAVDPGQTEAARSLGLSQWQAMRKVVFPQGIKNSIPALSNELVINIKDSSVLMAIGVLELTFATRTIAGVYYKQMEMYVASAIVYLILTLVASWALSRFERAFDTDARPVVMGTSDHLPVAGEKGGEA</sequence>
<dbReference type="CDD" id="cd06261">
    <property type="entry name" value="TM_PBP2"/>
    <property type="match status" value="1"/>
</dbReference>
<dbReference type="Proteomes" id="UP000016638">
    <property type="component" value="Unassembled WGS sequence"/>
</dbReference>
<keyword evidence="3 7" id="KW-0812">Transmembrane</keyword>
<comment type="caution">
    <text evidence="9">The sequence shown here is derived from an EMBL/GenBank/DDBJ whole genome shotgun (WGS) entry which is preliminary data.</text>
</comment>
<keyword evidence="10" id="KW-1185">Reference proteome</keyword>
<keyword evidence="7" id="KW-0813">Transport</keyword>
<dbReference type="EMBL" id="AWEZ01000069">
    <property type="protein sequence ID" value="ERL06170.1"/>
    <property type="molecule type" value="Genomic_DNA"/>
</dbReference>
<dbReference type="InterPro" id="IPR035906">
    <property type="entry name" value="MetI-like_sf"/>
</dbReference>
<dbReference type="InterPro" id="IPR043429">
    <property type="entry name" value="ArtM/GltK/GlnP/TcyL/YhdX-like"/>
</dbReference>
<protein>
    <submittedName>
        <fullName evidence="9">ABC transporter, permease protein</fullName>
    </submittedName>
</protein>
<organism evidence="9 10">
    <name type="scientific">Olsenella profusa F0195</name>
    <dbReference type="NCBI Taxonomy" id="1125712"/>
    <lineage>
        <taxon>Bacteria</taxon>
        <taxon>Bacillati</taxon>
        <taxon>Actinomycetota</taxon>
        <taxon>Coriobacteriia</taxon>
        <taxon>Coriobacteriales</taxon>
        <taxon>Atopobiaceae</taxon>
        <taxon>Olsenella</taxon>
    </lineage>
</organism>
<dbReference type="eggNOG" id="COG0765">
    <property type="taxonomic scope" value="Bacteria"/>
</dbReference>
<evidence type="ECO:0000256" key="2">
    <source>
        <dbReference type="ARBA" id="ARBA00010072"/>
    </source>
</evidence>
<comment type="subcellular location">
    <subcellularLocation>
        <location evidence="7">Cell membrane</location>
        <topology evidence="7">Multi-pass membrane protein</topology>
    </subcellularLocation>
    <subcellularLocation>
        <location evidence="1">Membrane</location>
        <topology evidence="1">Multi-pass membrane protein</topology>
    </subcellularLocation>
</comment>
<dbReference type="SUPFAM" id="SSF161098">
    <property type="entry name" value="MetI-like"/>
    <property type="match status" value="1"/>
</dbReference>
<feature type="transmembrane region" description="Helical" evidence="7">
    <location>
        <begin position="162"/>
        <end position="186"/>
    </location>
</feature>
<feature type="domain" description="ABC transmembrane type-1" evidence="8">
    <location>
        <begin position="162"/>
        <end position="373"/>
    </location>
</feature>
<keyword evidence="4" id="KW-0029">Amino-acid transport</keyword>
<dbReference type="Pfam" id="PF00528">
    <property type="entry name" value="BPD_transp_1"/>
    <property type="match status" value="1"/>
</dbReference>
<dbReference type="OrthoDB" id="9814902at2"/>
<dbReference type="PROSITE" id="PS50928">
    <property type="entry name" value="ABC_TM1"/>
    <property type="match status" value="1"/>
</dbReference>
<evidence type="ECO:0000256" key="5">
    <source>
        <dbReference type="ARBA" id="ARBA00022989"/>
    </source>
</evidence>
<dbReference type="GO" id="GO:0006865">
    <property type="term" value="P:amino acid transport"/>
    <property type="evidence" value="ECO:0007669"/>
    <property type="project" value="UniProtKB-KW"/>
</dbReference>
<feature type="transmembrane region" description="Helical" evidence="7">
    <location>
        <begin position="24"/>
        <end position="41"/>
    </location>
</feature>
<evidence type="ECO:0000256" key="6">
    <source>
        <dbReference type="ARBA" id="ARBA00023136"/>
    </source>
</evidence>
<proteinExistence type="inferred from homology"/>
<feature type="transmembrane region" description="Helical" evidence="7">
    <location>
        <begin position="328"/>
        <end position="349"/>
    </location>
</feature>
<evidence type="ECO:0000256" key="1">
    <source>
        <dbReference type="ARBA" id="ARBA00004141"/>
    </source>
</evidence>
<dbReference type="InterPro" id="IPR000515">
    <property type="entry name" value="MetI-like"/>
</dbReference>
<dbReference type="GO" id="GO:0055085">
    <property type="term" value="P:transmembrane transport"/>
    <property type="evidence" value="ECO:0007669"/>
    <property type="project" value="InterPro"/>
</dbReference>
<keyword evidence="6 7" id="KW-0472">Membrane</keyword>
<feature type="transmembrane region" description="Helical" evidence="7">
    <location>
        <begin position="61"/>
        <end position="80"/>
    </location>
</feature>
<dbReference type="RefSeq" id="WP_021727226.1">
    <property type="nucleotide sequence ID" value="NZ_AWEZ01000069.1"/>
</dbReference>
<evidence type="ECO:0000313" key="9">
    <source>
        <dbReference type="EMBL" id="ERL06170.1"/>
    </source>
</evidence>
<dbReference type="AlphaFoldDB" id="U2TI78"/>
<accession>U2TI78</accession>
<evidence type="ECO:0000313" key="10">
    <source>
        <dbReference type="Proteomes" id="UP000016638"/>
    </source>
</evidence>
<comment type="similarity">
    <text evidence="2">Belongs to the binding-protein-dependent transport system permease family. HisMQ subfamily.</text>
</comment>
<dbReference type="PANTHER" id="PTHR30614">
    <property type="entry name" value="MEMBRANE COMPONENT OF AMINO ACID ABC TRANSPORTER"/>
    <property type="match status" value="1"/>
</dbReference>
<gene>
    <name evidence="9" type="ORF">HMPREF1316_0737</name>
</gene>
<dbReference type="GO" id="GO:0005886">
    <property type="term" value="C:plasma membrane"/>
    <property type="evidence" value="ECO:0007669"/>
    <property type="project" value="UniProtKB-SubCell"/>
</dbReference>
<feature type="transmembrane region" description="Helical" evidence="7">
    <location>
        <begin position="355"/>
        <end position="373"/>
    </location>
</feature>
<evidence type="ECO:0000259" key="8">
    <source>
        <dbReference type="PROSITE" id="PS50928"/>
    </source>
</evidence>
<dbReference type="PATRIC" id="fig|1125712.3.peg.2393"/>
<name>U2TI78_9ACTN</name>
<keyword evidence="5 7" id="KW-1133">Transmembrane helix</keyword>
<evidence type="ECO:0000256" key="4">
    <source>
        <dbReference type="ARBA" id="ARBA00022970"/>
    </source>
</evidence>
<feature type="transmembrane region" description="Helical" evidence="7">
    <location>
        <begin position="105"/>
        <end position="130"/>
    </location>
</feature>
<dbReference type="PANTHER" id="PTHR30614:SF20">
    <property type="entry name" value="GLUTAMINE TRANSPORT SYSTEM PERMEASE PROTEIN GLNP"/>
    <property type="match status" value="1"/>
</dbReference>
<dbReference type="Gene3D" id="1.10.3720.10">
    <property type="entry name" value="MetI-like"/>
    <property type="match status" value="1"/>
</dbReference>
<dbReference type="STRING" id="1125712.HMPREF1316_0737"/>